<dbReference type="VEuPathDB" id="FungiDB:LCOR_06676.1"/>
<sequence>MIHLVNPIQTIIILSRIHVIVLQTTRQITKTNLITVLDSIPSIKSTVLVEDSHMIAADMLPSPSGCWSILSWPFSSIAAQPGEDCLYCGVLDS</sequence>
<reference evidence="1" key="1">
    <citation type="submission" date="2013-08" db="EMBL/GenBank/DDBJ databases">
        <title>Gene expansion shapes genome architecture in the human pathogen Lichtheimia corymbifera: an evolutionary genomics analysis in the ancient terrestrial Mucorales (Mucoromycotina).</title>
        <authorList>
            <person name="Schwartze V.U."/>
            <person name="Winter S."/>
            <person name="Shelest E."/>
            <person name="Marcet-Houben M."/>
            <person name="Horn F."/>
            <person name="Wehner S."/>
            <person name="Hoffmann K."/>
            <person name="Riege K."/>
            <person name="Sammeth M."/>
            <person name="Nowrousian M."/>
            <person name="Valiante V."/>
            <person name="Linde J."/>
            <person name="Jacobsen I.D."/>
            <person name="Marz M."/>
            <person name="Brakhage A.A."/>
            <person name="Gabaldon T."/>
            <person name="Bocker S."/>
            <person name="Voigt K."/>
        </authorList>
    </citation>
    <scope>NUCLEOTIDE SEQUENCE [LARGE SCALE GENOMIC DNA]</scope>
    <source>
        <strain evidence="1">FSU 9682</strain>
    </source>
</reference>
<gene>
    <name evidence="1" type="ORF">LCOR_06676.1</name>
</gene>
<organism evidence="1 2">
    <name type="scientific">Lichtheimia corymbifera JMRC:FSU:9682</name>
    <dbReference type="NCBI Taxonomy" id="1263082"/>
    <lineage>
        <taxon>Eukaryota</taxon>
        <taxon>Fungi</taxon>
        <taxon>Fungi incertae sedis</taxon>
        <taxon>Mucoromycota</taxon>
        <taxon>Mucoromycotina</taxon>
        <taxon>Mucoromycetes</taxon>
        <taxon>Mucorales</taxon>
        <taxon>Lichtheimiaceae</taxon>
        <taxon>Lichtheimia</taxon>
    </lineage>
</organism>
<dbReference type="EMBL" id="CBTN010000030">
    <property type="protein sequence ID" value="CDH55541.1"/>
    <property type="molecule type" value="Genomic_DNA"/>
</dbReference>
<protein>
    <submittedName>
        <fullName evidence="1">Uncharacterized protein</fullName>
    </submittedName>
</protein>
<proteinExistence type="predicted"/>
<evidence type="ECO:0000313" key="2">
    <source>
        <dbReference type="Proteomes" id="UP000027586"/>
    </source>
</evidence>
<accession>A0A068S2V9</accession>
<comment type="caution">
    <text evidence="1">The sequence shown here is derived from an EMBL/GenBank/DDBJ whole genome shotgun (WGS) entry which is preliminary data.</text>
</comment>
<dbReference type="Proteomes" id="UP000027586">
    <property type="component" value="Unassembled WGS sequence"/>
</dbReference>
<dbReference type="AlphaFoldDB" id="A0A068S2V9"/>
<name>A0A068S2V9_9FUNG</name>
<keyword evidence="2" id="KW-1185">Reference proteome</keyword>
<evidence type="ECO:0000313" key="1">
    <source>
        <dbReference type="EMBL" id="CDH55541.1"/>
    </source>
</evidence>